<dbReference type="InterPro" id="IPR004843">
    <property type="entry name" value="Calcineurin-like_PHP"/>
</dbReference>
<dbReference type="EMBL" id="CP031423">
    <property type="protein sequence ID" value="AZS36137.1"/>
    <property type="molecule type" value="Genomic_DNA"/>
</dbReference>
<feature type="signal peptide" evidence="1">
    <location>
        <begin position="1"/>
        <end position="28"/>
    </location>
</feature>
<evidence type="ECO:0000256" key="1">
    <source>
        <dbReference type="SAM" id="SignalP"/>
    </source>
</evidence>
<dbReference type="InterPro" id="IPR007253">
    <property type="entry name" value="Cell_wall-bd_2"/>
</dbReference>
<dbReference type="Pfam" id="PF04122">
    <property type="entry name" value="CW_binding_2"/>
    <property type="match status" value="3"/>
</dbReference>
<dbReference type="EC" id="3.5.1.28" evidence="3"/>
<protein>
    <submittedName>
        <fullName evidence="3">N-acetylmuramoyl-L-alanine amidase LytC</fullName>
        <ecNumber evidence="3">3.5.1.28</ecNumber>
    </submittedName>
</protein>
<dbReference type="Proteomes" id="UP000276888">
    <property type="component" value="Chromosome"/>
</dbReference>
<keyword evidence="4" id="KW-1185">Reference proteome</keyword>
<dbReference type="InterPro" id="IPR051922">
    <property type="entry name" value="Bact_Sporulation_Assoc"/>
</dbReference>
<accession>A0A3Q9J266</accession>
<evidence type="ECO:0000313" key="4">
    <source>
        <dbReference type="Proteomes" id="UP000276888"/>
    </source>
</evidence>
<dbReference type="SUPFAM" id="SSF56300">
    <property type="entry name" value="Metallo-dependent phosphatases"/>
    <property type="match status" value="1"/>
</dbReference>
<proteinExistence type="predicted"/>
<dbReference type="Pfam" id="PF00149">
    <property type="entry name" value="Metallophos"/>
    <property type="match status" value="1"/>
</dbReference>
<dbReference type="GO" id="GO:0008745">
    <property type="term" value="F:N-acetylmuramoyl-L-alanine amidase activity"/>
    <property type="evidence" value="ECO:0007669"/>
    <property type="project" value="UniProtKB-EC"/>
</dbReference>
<keyword evidence="3" id="KW-0378">Hydrolase</keyword>
<dbReference type="PANTHER" id="PTHR30032">
    <property type="entry name" value="N-ACETYLMURAMOYL-L-ALANINE AMIDASE-RELATED"/>
    <property type="match status" value="1"/>
</dbReference>
<dbReference type="PANTHER" id="PTHR30032:SF8">
    <property type="entry name" value="GERMINATION-SPECIFIC N-ACETYLMURAMOYL-L-ALANINE AMIDASE"/>
    <property type="match status" value="1"/>
</dbReference>
<evidence type="ECO:0000313" key="3">
    <source>
        <dbReference type="EMBL" id="AZS36137.1"/>
    </source>
</evidence>
<name>A0A3Q9J266_9MICO</name>
<dbReference type="KEGG" id="mlv:CVS47_00737"/>
<dbReference type="AlphaFoldDB" id="A0A3Q9J266"/>
<dbReference type="Gene3D" id="3.40.50.12090">
    <property type="match status" value="2"/>
</dbReference>
<evidence type="ECO:0000259" key="2">
    <source>
        <dbReference type="Pfam" id="PF00149"/>
    </source>
</evidence>
<sequence>MRATGRLTATISILAAAGMVLISGPASAATVPAVPAATVPAATVPAAAGDSVSRLAGADRFETSAKVSAASFAPGVPVAYVATGYNFPDALSASAAAAKLGGPVLLTAPDFLPGTVRTELVRLKAGKIVVLGRTGAVTDAVLSQLGSLTSGSVSRLAGADRFETSAMVSAAAFAPGVPVAYVATGRNFPDALSASAAAGKQGGPVLLTEPDSLPSSVRAELARVKPGKIVVLGQAGAVSETVRSQLASLTSGSVSRLAGADRFETSAKVSAAAFAPGVPVAYVSTGYNFPDALSASAAAAKLGGPVLLTAPGSLPGSVRAELTRLKPGKIVVLGRADVVSDAVRIQLGAIGVTPSAGDGDGHFTIATYPDTQQEVFDWAGTRFIDRSKWLVAQRKALDLRFVIHTGDVVNWDTDAHEQYVVARAAMQPLNDAGIPYQLSIGNHDTLATGPGGGARDSKLTRQYQRTTTTFNSYWKPTDYSALAGQFEPGKVDNTYSSFTAEGADWLVINLELWPRVDAVAWAAKVIEAHPVSNVIIQTHSFLDASGNIYGAGQSVTRWSYGDSSPQYVYDKLVAPYGNVKIVTSGHTGSATSKVITTAAGNNVAFVLQALHSNDDNPVRLSDIDVNAGTIGTQVYAPESGRTWDVHTLTGLSFLHG</sequence>
<feature type="domain" description="Calcineurin-like phosphoesterase" evidence="2">
    <location>
        <begin position="394"/>
        <end position="587"/>
    </location>
</feature>
<keyword evidence="1" id="KW-0732">Signal</keyword>
<dbReference type="Gene3D" id="3.60.21.10">
    <property type="match status" value="1"/>
</dbReference>
<organism evidence="3 4">
    <name type="scientific">Microbacterium lemovicicum</name>
    <dbReference type="NCBI Taxonomy" id="1072463"/>
    <lineage>
        <taxon>Bacteria</taxon>
        <taxon>Bacillati</taxon>
        <taxon>Actinomycetota</taxon>
        <taxon>Actinomycetes</taxon>
        <taxon>Micrococcales</taxon>
        <taxon>Microbacteriaceae</taxon>
        <taxon>Microbacterium</taxon>
    </lineage>
</organism>
<reference evidence="3 4" key="1">
    <citation type="submission" date="2018-08" db="EMBL/GenBank/DDBJ databases">
        <title>Microbacterium lemovicicum sp. nov., a bacterium isolated from a natural uranium-rich soil.</title>
        <authorList>
            <person name="ORTET P."/>
        </authorList>
    </citation>
    <scope>NUCLEOTIDE SEQUENCE [LARGE SCALE GENOMIC DNA]</scope>
    <source>
        <strain evidence="3 4">Viu22</strain>
    </source>
</reference>
<gene>
    <name evidence="3" type="primary">lytC_1</name>
    <name evidence="3" type="ORF">CVS47_00737</name>
</gene>
<dbReference type="InterPro" id="IPR029052">
    <property type="entry name" value="Metallo-depent_PP-like"/>
</dbReference>
<feature type="chain" id="PRO_5018751965" evidence="1">
    <location>
        <begin position="29"/>
        <end position="656"/>
    </location>
</feature>